<dbReference type="AlphaFoldDB" id="A0A1T4JNC0"/>
<evidence type="ECO:0000313" key="2">
    <source>
        <dbReference type="Proteomes" id="UP000190625"/>
    </source>
</evidence>
<dbReference type="Proteomes" id="UP000190625">
    <property type="component" value="Unassembled WGS sequence"/>
</dbReference>
<keyword evidence="2" id="KW-1185">Reference proteome</keyword>
<dbReference type="OrthoDB" id="514402at2"/>
<gene>
    <name evidence="1" type="ORF">SAMN02745118_00261</name>
</gene>
<dbReference type="PANTHER" id="PTHR36109">
    <property type="entry name" value="MEMBRANE PROTEIN-RELATED"/>
    <property type="match status" value="1"/>
</dbReference>
<organism evidence="1 2">
    <name type="scientific">Selenihalanaerobacter shriftii</name>
    <dbReference type="NCBI Taxonomy" id="142842"/>
    <lineage>
        <taxon>Bacteria</taxon>
        <taxon>Bacillati</taxon>
        <taxon>Bacillota</taxon>
        <taxon>Clostridia</taxon>
        <taxon>Halanaerobiales</taxon>
        <taxon>Halobacteroidaceae</taxon>
        <taxon>Selenihalanaerobacter</taxon>
    </lineage>
</organism>
<evidence type="ECO:0000313" key="1">
    <source>
        <dbReference type="EMBL" id="SJZ31670.1"/>
    </source>
</evidence>
<accession>A0A1T4JNC0</accession>
<reference evidence="2" key="1">
    <citation type="submission" date="2017-02" db="EMBL/GenBank/DDBJ databases">
        <authorList>
            <person name="Varghese N."/>
            <person name="Submissions S."/>
        </authorList>
    </citation>
    <scope>NUCLEOTIDE SEQUENCE [LARGE SCALE GENOMIC DNA]</scope>
    <source>
        <strain evidence="2">ATCC BAA-73</strain>
    </source>
</reference>
<evidence type="ECO:0008006" key="3">
    <source>
        <dbReference type="Google" id="ProtNLM"/>
    </source>
</evidence>
<name>A0A1T4JNC0_9FIRM</name>
<dbReference type="RefSeq" id="WP_078808785.1">
    <property type="nucleotide sequence ID" value="NZ_FUWM01000003.1"/>
</dbReference>
<proteinExistence type="predicted"/>
<dbReference type="InterPro" id="IPR052948">
    <property type="entry name" value="Low_temp-induced_all0457"/>
</dbReference>
<sequence length="197" mass="20501">MASVIGVFNQRDQAERAVNEIRKSGYEEQEISLVAKQAQNATGELHKDEEEYGEGGYYGDDYGESVYDREGNYAAQKDVGGTEMNFQEQNLTDGTAAGGTFGGVAGLLAGAGALAIPGIGAIVAAGPIAAGLSGAVAGGLAGALVDYGIPEEVSQDYEDHIRRGNMLAVFEGAENEEDTAEIAAIMQRNGAVDVELY</sequence>
<dbReference type="STRING" id="142842.SAMN02745118_00261"/>
<dbReference type="EMBL" id="FUWM01000003">
    <property type="protein sequence ID" value="SJZ31670.1"/>
    <property type="molecule type" value="Genomic_DNA"/>
</dbReference>
<dbReference type="PANTHER" id="PTHR36109:SF2">
    <property type="entry name" value="MEMBRANE PROTEIN"/>
    <property type="match status" value="1"/>
</dbReference>
<protein>
    <recommendedName>
        <fullName evidence="3">Heat induced stress protein YflT</fullName>
    </recommendedName>
</protein>